<dbReference type="PANTHER" id="PTHR43172">
    <property type="entry name" value="ADENYLOSUCCINATE LYASE"/>
    <property type="match status" value="1"/>
</dbReference>
<dbReference type="PRINTS" id="PR00145">
    <property type="entry name" value="ARGSUCLYASE"/>
</dbReference>
<protein>
    <recommendedName>
        <fullName evidence="2">Adenylosuccinate lyase C-terminal domain-containing protein</fullName>
    </recommendedName>
</protein>
<accession>A0A371RI61</accession>
<organism evidence="3 4">
    <name type="scientific">Parvularcula marina</name>
    <dbReference type="NCBI Taxonomy" id="2292771"/>
    <lineage>
        <taxon>Bacteria</taxon>
        <taxon>Pseudomonadati</taxon>
        <taxon>Pseudomonadota</taxon>
        <taxon>Alphaproteobacteria</taxon>
        <taxon>Parvularculales</taxon>
        <taxon>Parvularculaceae</taxon>
        <taxon>Parvularcula</taxon>
    </lineage>
</organism>
<dbReference type="InterPro" id="IPR019468">
    <property type="entry name" value="AdenyloSucc_lyase_C"/>
</dbReference>
<reference evidence="3 4" key="1">
    <citation type="submission" date="2018-08" db="EMBL/GenBank/DDBJ databases">
        <title>Parvularcula sp. SM1705, isolated from surface water of the South Sea China.</title>
        <authorList>
            <person name="Sun L."/>
        </authorList>
    </citation>
    <scope>NUCLEOTIDE SEQUENCE [LARGE SCALE GENOMIC DNA]</scope>
    <source>
        <strain evidence="3 4">SM1705</strain>
    </source>
</reference>
<evidence type="ECO:0000256" key="1">
    <source>
        <dbReference type="ARBA" id="ARBA00023239"/>
    </source>
</evidence>
<dbReference type="OrthoDB" id="9768878at2"/>
<dbReference type="PRINTS" id="PR00149">
    <property type="entry name" value="FUMRATELYASE"/>
</dbReference>
<evidence type="ECO:0000259" key="2">
    <source>
        <dbReference type="SMART" id="SM00998"/>
    </source>
</evidence>
<dbReference type="GO" id="GO:0070626">
    <property type="term" value="F:(S)-2-(5-amino-1-(5-phospho-D-ribosyl)imidazole-4-carboxamido) succinate lyase (fumarate-forming) activity"/>
    <property type="evidence" value="ECO:0007669"/>
    <property type="project" value="TreeGrafter"/>
</dbReference>
<proteinExistence type="predicted"/>
<sequence length="466" mass="51168">MMNSLISGWLLILASSSSPSSPQTVEDVFTPEHRNMLVMQVEAAIANAQADHGVISRKVAREIGRTATLEYAPLDEVAAEYKIVRHRMVALLNVWRRSLSPEAQNALHFGATTVDIYDTVRILQVRESIGLLREDMLAVEALLVELAREYRDTPMIGRTLGQHALPITFGKKASVWAAANRRNIERLNDMECRLVTLGVFRGAVGTHLGLGPKGIEIENSVAESLGLGPVTPADWHGMRDVFGEYASVLSISSRTYSKIGEEIFFLQSTDIGEVYERRASTAISSSTMPHKRNPSRSEALIHWGRVIPAEANILMDDIANAFERDNTSRPNSTIEDLSVDAAEMMDDLESLLERLEVEPDRMAENLGRTDGMILAQRIVFALQEDVGKEAAEAHVTEAARASLTQGLSFRESLLADPEIGPYLTDNIDELLDPSTYLGLSAEQADETIAWLASTPATPVCGETSAR</sequence>
<evidence type="ECO:0000313" key="4">
    <source>
        <dbReference type="Proteomes" id="UP000264589"/>
    </source>
</evidence>
<dbReference type="RefSeq" id="WP_116391780.1">
    <property type="nucleotide sequence ID" value="NZ_QUQO01000001.1"/>
</dbReference>
<dbReference type="EMBL" id="QUQO01000001">
    <property type="protein sequence ID" value="RFB05149.1"/>
    <property type="molecule type" value="Genomic_DNA"/>
</dbReference>
<dbReference type="SMART" id="SM00998">
    <property type="entry name" value="ADSL_C"/>
    <property type="match status" value="1"/>
</dbReference>
<dbReference type="GO" id="GO:0004018">
    <property type="term" value="F:N6-(1,2-dicarboxyethyl)AMP AMP-lyase (fumarate-forming) activity"/>
    <property type="evidence" value="ECO:0007669"/>
    <property type="project" value="TreeGrafter"/>
</dbReference>
<evidence type="ECO:0000313" key="3">
    <source>
        <dbReference type="EMBL" id="RFB05149.1"/>
    </source>
</evidence>
<dbReference type="GO" id="GO:0044208">
    <property type="term" value="P:'de novo' AMP biosynthetic process"/>
    <property type="evidence" value="ECO:0007669"/>
    <property type="project" value="TreeGrafter"/>
</dbReference>
<dbReference type="InParanoid" id="A0A371RI61"/>
<dbReference type="InterPro" id="IPR008948">
    <property type="entry name" value="L-Aspartase-like"/>
</dbReference>
<dbReference type="Pfam" id="PF00206">
    <property type="entry name" value="Lyase_1"/>
    <property type="match status" value="1"/>
</dbReference>
<dbReference type="Pfam" id="PF10397">
    <property type="entry name" value="ADSL_C"/>
    <property type="match status" value="1"/>
</dbReference>
<dbReference type="SUPFAM" id="SSF48557">
    <property type="entry name" value="L-aspartase-like"/>
    <property type="match status" value="1"/>
</dbReference>
<dbReference type="InterPro" id="IPR000362">
    <property type="entry name" value="Fumarate_lyase_fam"/>
</dbReference>
<dbReference type="Gene3D" id="1.10.40.30">
    <property type="entry name" value="Fumarase/aspartase (C-terminal domain)"/>
    <property type="match status" value="1"/>
</dbReference>
<feature type="domain" description="Adenylosuccinate lyase C-terminal" evidence="2">
    <location>
        <begin position="370"/>
        <end position="448"/>
    </location>
</feature>
<gene>
    <name evidence="3" type="ORF">DX908_07715</name>
</gene>
<dbReference type="PANTHER" id="PTHR43172:SF1">
    <property type="entry name" value="ADENYLOSUCCINATE LYASE"/>
    <property type="match status" value="1"/>
</dbReference>
<keyword evidence="4" id="KW-1185">Reference proteome</keyword>
<dbReference type="GO" id="GO:0005829">
    <property type="term" value="C:cytosol"/>
    <property type="evidence" value="ECO:0007669"/>
    <property type="project" value="TreeGrafter"/>
</dbReference>
<comment type="caution">
    <text evidence="3">The sequence shown here is derived from an EMBL/GenBank/DDBJ whole genome shotgun (WGS) entry which is preliminary data.</text>
</comment>
<name>A0A371RI61_9PROT</name>
<dbReference type="AlphaFoldDB" id="A0A371RI61"/>
<dbReference type="InterPro" id="IPR022761">
    <property type="entry name" value="Fumarate_lyase_N"/>
</dbReference>
<dbReference type="Gene3D" id="1.20.200.10">
    <property type="entry name" value="Fumarase/aspartase (Central domain)"/>
    <property type="match status" value="1"/>
</dbReference>
<dbReference type="FunCoup" id="A0A371RI61">
    <property type="interactions" value="555"/>
</dbReference>
<dbReference type="Proteomes" id="UP000264589">
    <property type="component" value="Unassembled WGS sequence"/>
</dbReference>
<keyword evidence="1" id="KW-0456">Lyase</keyword>